<accession>A0A9W9YBD7</accession>
<reference evidence="1" key="1">
    <citation type="submission" date="2023-01" db="EMBL/GenBank/DDBJ databases">
        <title>Genome assembly of the deep-sea coral Lophelia pertusa.</title>
        <authorList>
            <person name="Herrera S."/>
            <person name="Cordes E."/>
        </authorList>
    </citation>
    <scope>NUCLEOTIDE SEQUENCE</scope>
    <source>
        <strain evidence="1">USNM1676648</strain>
        <tissue evidence="1">Polyp</tissue>
    </source>
</reference>
<dbReference type="AlphaFoldDB" id="A0A9W9YBD7"/>
<sequence length="106" mass="12047">MSAADFDSLDFITFQSDSSRSKEPFKASEIEGVPCLDCNCRGLSSHPWRKNCIFCKCPLESHDIVLNTSYNNLPEDRMGVEEKPPRSSLTKVKEAHAEGFEWYRLA</sequence>
<gene>
    <name evidence="1" type="ORF">OS493_026612</name>
</gene>
<evidence type="ECO:0000313" key="1">
    <source>
        <dbReference type="EMBL" id="KAJ7327734.1"/>
    </source>
</evidence>
<protein>
    <submittedName>
        <fullName evidence="1">Uncharacterized protein</fullName>
    </submittedName>
</protein>
<organism evidence="1 2">
    <name type="scientific">Desmophyllum pertusum</name>
    <dbReference type="NCBI Taxonomy" id="174260"/>
    <lineage>
        <taxon>Eukaryota</taxon>
        <taxon>Metazoa</taxon>
        <taxon>Cnidaria</taxon>
        <taxon>Anthozoa</taxon>
        <taxon>Hexacorallia</taxon>
        <taxon>Scleractinia</taxon>
        <taxon>Caryophylliina</taxon>
        <taxon>Caryophylliidae</taxon>
        <taxon>Desmophyllum</taxon>
    </lineage>
</organism>
<comment type="caution">
    <text evidence="1">The sequence shown here is derived from an EMBL/GenBank/DDBJ whole genome shotgun (WGS) entry which is preliminary data.</text>
</comment>
<name>A0A9W9YBD7_9CNID</name>
<keyword evidence="2" id="KW-1185">Reference proteome</keyword>
<dbReference type="EMBL" id="MU827800">
    <property type="protein sequence ID" value="KAJ7327734.1"/>
    <property type="molecule type" value="Genomic_DNA"/>
</dbReference>
<dbReference type="Proteomes" id="UP001163046">
    <property type="component" value="Unassembled WGS sequence"/>
</dbReference>
<evidence type="ECO:0000313" key="2">
    <source>
        <dbReference type="Proteomes" id="UP001163046"/>
    </source>
</evidence>
<proteinExistence type="predicted"/>